<dbReference type="InterPro" id="IPR012902">
    <property type="entry name" value="N_methyl_site"/>
</dbReference>
<keyword evidence="1" id="KW-1133">Transmembrane helix</keyword>
<dbReference type="Proteomes" id="UP000178127">
    <property type="component" value="Unassembled WGS sequence"/>
</dbReference>
<keyword evidence="1" id="KW-0472">Membrane</keyword>
<dbReference type="Pfam" id="PF07963">
    <property type="entry name" value="N_methyl"/>
    <property type="match status" value="1"/>
</dbReference>
<organism evidence="2 3">
    <name type="scientific">candidate division WWE3 bacterium RIFCSPHIGHO2_02_FULL_38_14</name>
    <dbReference type="NCBI Taxonomy" id="1802620"/>
    <lineage>
        <taxon>Bacteria</taxon>
        <taxon>Katanobacteria</taxon>
    </lineage>
</organism>
<dbReference type="STRING" id="1802620.A3D91_01990"/>
<accession>A0A1F4V6H9</accession>
<dbReference type="InterPro" id="IPR045584">
    <property type="entry name" value="Pilin-like"/>
</dbReference>
<sequence length="226" mass="24202">MVENHKSKLKNITRKEVQTMFNSMKSLRKMRTFLGPNDGGFTLVELLIVIVIIGILAGVVIGVLNPVQQQNRARDGTLRSAISKAALAGKSLFVSSPRNTQRAPTYQEFAGSVGTLDVANSDCDDNVGGPGVTGSCLFRVTALDTPTNCDATNYNGVAAPGAQCSFVYYKSPTLFRIGVRGFATPERLFVYSFEESATGAIIEGFWACPTTFAIATSPSSPTCDRV</sequence>
<evidence type="ECO:0008006" key="4">
    <source>
        <dbReference type="Google" id="ProtNLM"/>
    </source>
</evidence>
<keyword evidence="1" id="KW-0812">Transmembrane</keyword>
<protein>
    <recommendedName>
        <fullName evidence="4">Type II secretion system protein GspG C-terminal domain-containing protein</fullName>
    </recommendedName>
</protein>
<name>A0A1F4V6H9_UNCKA</name>
<dbReference type="PROSITE" id="PS00409">
    <property type="entry name" value="PROKAR_NTER_METHYL"/>
    <property type="match status" value="1"/>
</dbReference>
<reference evidence="2 3" key="1">
    <citation type="journal article" date="2016" name="Nat. Commun.">
        <title>Thousands of microbial genomes shed light on interconnected biogeochemical processes in an aquifer system.</title>
        <authorList>
            <person name="Anantharaman K."/>
            <person name="Brown C.T."/>
            <person name="Hug L.A."/>
            <person name="Sharon I."/>
            <person name="Castelle C.J."/>
            <person name="Probst A.J."/>
            <person name="Thomas B.C."/>
            <person name="Singh A."/>
            <person name="Wilkins M.J."/>
            <person name="Karaoz U."/>
            <person name="Brodie E.L."/>
            <person name="Williams K.H."/>
            <person name="Hubbard S.S."/>
            <person name="Banfield J.F."/>
        </authorList>
    </citation>
    <scope>NUCLEOTIDE SEQUENCE [LARGE SCALE GENOMIC DNA]</scope>
</reference>
<dbReference type="EMBL" id="MEVD01000021">
    <property type="protein sequence ID" value="OGC52784.1"/>
    <property type="molecule type" value="Genomic_DNA"/>
</dbReference>
<dbReference type="NCBIfam" id="TIGR02532">
    <property type="entry name" value="IV_pilin_GFxxxE"/>
    <property type="match status" value="1"/>
</dbReference>
<comment type="caution">
    <text evidence="2">The sequence shown here is derived from an EMBL/GenBank/DDBJ whole genome shotgun (WGS) entry which is preliminary data.</text>
</comment>
<dbReference type="Gene3D" id="3.30.700.10">
    <property type="entry name" value="Glycoprotein, Type 4 Pilin"/>
    <property type="match status" value="1"/>
</dbReference>
<evidence type="ECO:0000313" key="3">
    <source>
        <dbReference type="Proteomes" id="UP000178127"/>
    </source>
</evidence>
<proteinExistence type="predicted"/>
<feature type="transmembrane region" description="Helical" evidence="1">
    <location>
        <begin position="40"/>
        <end position="64"/>
    </location>
</feature>
<dbReference type="AlphaFoldDB" id="A0A1F4V6H9"/>
<dbReference type="SUPFAM" id="SSF54523">
    <property type="entry name" value="Pili subunits"/>
    <property type="match status" value="1"/>
</dbReference>
<gene>
    <name evidence="2" type="ORF">A3D91_01990</name>
</gene>
<evidence type="ECO:0000313" key="2">
    <source>
        <dbReference type="EMBL" id="OGC52784.1"/>
    </source>
</evidence>
<evidence type="ECO:0000256" key="1">
    <source>
        <dbReference type="SAM" id="Phobius"/>
    </source>
</evidence>